<evidence type="ECO:0000313" key="2">
    <source>
        <dbReference type="EnsemblProtists" id="Phyra86437"/>
    </source>
</evidence>
<dbReference type="EMBL" id="DS566699">
    <property type="status" value="NOT_ANNOTATED_CDS"/>
    <property type="molecule type" value="Genomic_DNA"/>
</dbReference>
<evidence type="ECO:0000313" key="3">
    <source>
        <dbReference type="Proteomes" id="UP000005238"/>
    </source>
</evidence>
<dbReference type="HOGENOM" id="CLU_613213_0_0_1"/>
<protein>
    <recommendedName>
        <fullName evidence="4">Retrotransposon gag domain-containing protein</fullName>
    </recommendedName>
</protein>
<dbReference type="AlphaFoldDB" id="H3H6V8"/>
<dbReference type="VEuPathDB" id="FungiDB:KRP22_2405"/>
<dbReference type="EnsemblProtists" id="Phyra86437">
    <property type="protein sequence ID" value="Phyra86437"/>
    <property type="gene ID" value="Phyra86437"/>
</dbReference>
<reference evidence="3" key="1">
    <citation type="journal article" date="2006" name="Science">
        <title>Phytophthora genome sequences uncover evolutionary origins and mechanisms of pathogenesis.</title>
        <authorList>
            <person name="Tyler B.M."/>
            <person name="Tripathy S."/>
            <person name="Zhang X."/>
            <person name="Dehal P."/>
            <person name="Jiang R.H."/>
            <person name="Aerts A."/>
            <person name="Arredondo F.D."/>
            <person name="Baxter L."/>
            <person name="Bensasson D."/>
            <person name="Beynon J.L."/>
            <person name="Chapman J."/>
            <person name="Damasceno C.M."/>
            <person name="Dorrance A.E."/>
            <person name="Dou D."/>
            <person name="Dickerman A.W."/>
            <person name="Dubchak I.L."/>
            <person name="Garbelotto M."/>
            <person name="Gijzen M."/>
            <person name="Gordon S.G."/>
            <person name="Govers F."/>
            <person name="Grunwald N.J."/>
            <person name="Huang W."/>
            <person name="Ivors K.L."/>
            <person name="Jones R.W."/>
            <person name="Kamoun S."/>
            <person name="Krampis K."/>
            <person name="Lamour K.H."/>
            <person name="Lee M.K."/>
            <person name="McDonald W.H."/>
            <person name="Medina M."/>
            <person name="Meijer H.J."/>
            <person name="Nordberg E.K."/>
            <person name="Maclean D.J."/>
            <person name="Ospina-Giraldo M.D."/>
            <person name="Morris P.F."/>
            <person name="Phuntumart V."/>
            <person name="Putnam N.H."/>
            <person name="Rash S."/>
            <person name="Rose J.K."/>
            <person name="Sakihama Y."/>
            <person name="Salamov A.A."/>
            <person name="Savidor A."/>
            <person name="Scheuring C.F."/>
            <person name="Smith B.M."/>
            <person name="Sobral B.W."/>
            <person name="Terry A."/>
            <person name="Torto-Alalibo T.A."/>
            <person name="Win J."/>
            <person name="Xu Z."/>
            <person name="Zhang H."/>
            <person name="Grigoriev I.V."/>
            <person name="Rokhsar D.S."/>
            <person name="Boore J.L."/>
        </authorList>
    </citation>
    <scope>NUCLEOTIDE SEQUENCE [LARGE SCALE GENOMIC DNA]</scope>
    <source>
        <strain evidence="3">Pr102</strain>
    </source>
</reference>
<keyword evidence="3" id="KW-1185">Reference proteome</keyword>
<dbReference type="Proteomes" id="UP000005238">
    <property type="component" value="Unassembled WGS sequence"/>
</dbReference>
<reference evidence="2" key="2">
    <citation type="submission" date="2015-06" db="UniProtKB">
        <authorList>
            <consortium name="EnsemblProtists"/>
        </authorList>
    </citation>
    <scope>IDENTIFICATION</scope>
    <source>
        <strain evidence="2">Pr102</strain>
    </source>
</reference>
<evidence type="ECO:0008006" key="4">
    <source>
        <dbReference type="Google" id="ProtNLM"/>
    </source>
</evidence>
<feature type="region of interest" description="Disordered" evidence="1">
    <location>
        <begin position="363"/>
        <end position="391"/>
    </location>
</feature>
<sequence length="447" mass="49111">MSVSTWIDRVDLALEGARHSGRGTWTDKELYFVLGNKLMESAAKWWVTTNRKLPRHQRTWPTLKKALLRRYGERLDKSAAEWRVTQRIMMPGETYADFAAGLRDATGRNRVSERVLLAQFYRCLDRTMRSLVKQEPKPTTLEEAVDKAVEIDDSGENVAQGMHNIGQAWPTASSAFMAPMMSATRQTMLVPGVGNAVWTNSVTTPREATAATSGAESENFALFTNPAGVHNVISGVWEVPEDRVWNGHCWAVSKKRVRQRKEARAMAAYRRLAGEVNGRNEGRAARYGATVRPAMARDRYLHLKAEVAENGVLNIEQGEQQESAEDARPSAVPQHQKNDVVETEEGVAGVTATTSTIATVVTGSEQTDENEREQVAGGHAPPGRSALEADAQRSEEVATDDVSECTVNGGQAHVQLVQRRRSARVAGAVDGVGAIRLVEADDGLQLR</sequence>
<evidence type="ECO:0000256" key="1">
    <source>
        <dbReference type="SAM" id="MobiDB-lite"/>
    </source>
</evidence>
<proteinExistence type="predicted"/>
<dbReference type="VEuPathDB" id="FungiDB:KRP22_4747"/>
<name>H3H6V8_PHYRM</name>
<feature type="region of interest" description="Disordered" evidence="1">
    <location>
        <begin position="319"/>
        <end position="347"/>
    </location>
</feature>
<organism evidence="2 3">
    <name type="scientific">Phytophthora ramorum</name>
    <name type="common">Sudden oak death agent</name>
    <dbReference type="NCBI Taxonomy" id="164328"/>
    <lineage>
        <taxon>Eukaryota</taxon>
        <taxon>Sar</taxon>
        <taxon>Stramenopiles</taxon>
        <taxon>Oomycota</taxon>
        <taxon>Peronosporomycetes</taxon>
        <taxon>Peronosporales</taxon>
        <taxon>Peronosporaceae</taxon>
        <taxon>Phytophthora</taxon>
    </lineage>
</organism>
<dbReference type="eggNOG" id="ENOG502SEHA">
    <property type="taxonomic scope" value="Eukaryota"/>
</dbReference>
<dbReference type="InParanoid" id="H3H6V8"/>
<accession>H3H6V8</accession>